<feature type="domain" description="SAP" evidence="4">
    <location>
        <begin position="245"/>
        <end position="269"/>
    </location>
</feature>
<dbReference type="InterPro" id="IPR033575">
    <property type="entry name" value="DDA1-like"/>
</dbReference>
<name>A0ABR2NBG6_9ROSI</name>
<dbReference type="EMBL" id="JBBPBN010000185">
    <property type="protein sequence ID" value="KAK8973445.1"/>
    <property type="molecule type" value="Genomic_DNA"/>
</dbReference>
<feature type="signal peptide" evidence="3">
    <location>
        <begin position="1"/>
        <end position="24"/>
    </location>
</feature>
<dbReference type="InterPro" id="IPR018276">
    <property type="entry name" value="DDA1_dom"/>
</dbReference>
<comment type="caution">
    <text evidence="6">The sequence shown here is derived from an EMBL/GenBank/DDBJ whole genome shotgun (WGS) entry which is preliminary data.</text>
</comment>
<feature type="region of interest" description="Disordered" evidence="2">
    <location>
        <begin position="191"/>
        <end position="246"/>
    </location>
</feature>
<keyword evidence="3" id="KW-0732">Signal</keyword>
<sequence>MEFLLCVEFVDVFILWISAARVSGEVANLTVAVISFFIASSPVDIANADAMVETKSHDLTEVRPWLSYKGFFDFNTFVLFLFAWYADNAFEMLGLTFLDAPLSFQVTNIEMVGSSMESSSSQPFDHHPTPFVASKFLSNLPSRGLLSSAAISSNMGGMRLYICEHNTSPPESQHISTNQQNILIRSLMLNGKKGDSSSKDVKAAAEGPRKRAAERIMDGKASTKKANTQSSSRSEGSSSRAAERDYHNLTVERLRALLRERGLSPKGKKVISWIDPALQLSQMYKSRHSRGK</sequence>
<dbReference type="PANTHER" id="PTHR31879:SF2">
    <property type="entry name" value="DET1- AND DDB1-ASSOCIATED PROTEIN 1"/>
    <property type="match status" value="1"/>
</dbReference>
<keyword evidence="7" id="KW-1185">Reference proteome</keyword>
<feature type="compositionally biased region" description="Basic and acidic residues" evidence="2">
    <location>
        <begin position="192"/>
        <end position="218"/>
    </location>
</feature>
<evidence type="ECO:0000259" key="4">
    <source>
        <dbReference type="Pfam" id="PF02037"/>
    </source>
</evidence>
<feature type="domain" description="DET1- and DDB1-associated protein 1" evidence="5">
    <location>
        <begin position="135"/>
        <end position="190"/>
    </location>
</feature>
<gene>
    <name evidence="6" type="ORF">V6N11_064689</name>
</gene>
<evidence type="ECO:0000256" key="2">
    <source>
        <dbReference type="SAM" id="MobiDB-lite"/>
    </source>
</evidence>
<dbReference type="InterPro" id="IPR036361">
    <property type="entry name" value="SAP_dom_sf"/>
</dbReference>
<reference evidence="6 7" key="1">
    <citation type="journal article" date="2024" name="G3 (Bethesda)">
        <title>Genome assembly of Hibiscus sabdariffa L. provides insights into metabolisms of medicinal natural products.</title>
        <authorList>
            <person name="Kim T."/>
        </authorList>
    </citation>
    <scope>NUCLEOTIDE SEQUENCE [LARGE SCALE GENOMIC DNA]</scope>
    <source>
        <strain evidence="6">TK-2024</strain>
        <tissue evidence="6">Old leaves</tissue>
    </source>
</reference>
<dbReference type="Pfam" id="PF10172">
    <property type="entry name" value="DDA1"/>
    <property type="match status" value="1"/>
</dbReference>
<dbReference type="InterPro" id="IPR003034">
    <property type="entry name" value="SAP_dom"/>
</dbReference>
<feature type="compositionally biased region" description="Low complexity" evidence="2">
    <location>
        <begin position="230"/>
        <end position="240"/>
    </location>
</feature>
<evidence type="ECO:0000256" key="1">
    <source>
        <dbReference type="ARBA" id="ARBA00008042"/>
    </source>
</evidence>
<dbReference type="Pfam" id="PF02037">
    <property type="entry name" value="SAP"/>
    <property type="match status" value="1"/>
</dbReference>
<dbReference type="PANTHER" id="PTHR31879">
    <property type="entry name" value="DET1- AND DDB1-ASSOCIATED PROTEIN 1"/>
    <property type="match status" value="1"/>
</dbReference>
<evidence type="ECO:0008006" key="8">
    <source>
        <dbReference type="Google" id="ProtNLM"/>
    </source>
</evidence>
<dbReference type="Proteomes" id="UP001396334">
    <property type="component" value="Unassembled WGS sequence"/>
</dbReference>
<evidence type="ECO:0000259" key="5">
    <source>
        <dbReference type="Pfam" id="PF10172"/>
    </source>
</evidence>
<protein>
    <recommendedName>
        <fullName evidence="8">DET1- and DDB1-associated protein 1</fullName>
    </recommendedName>
</protein>
<evidence type="ECO:0000313" key="7">
    <source>
        <dbReference type="Proteomes" id="UP001396334"/>
    </source>
</evidence>
<organism evidence="6 7">
    <name type="scientific">Hibiscus sabdariffa</name>
    <name type="common">roselle</name>
    <dbReference type="NCBI Taxonomy" id="183260"/>
    <lineage>
        <taxon>Eukaryota</taxon>
        <taxon>Viridiplantae</taxon>
        <taxon>Streptophyta</taxon>
        <taxon>Embryophyta</taxon>
        <taxon>Tracheophyta</taxon>
        <taxon>Spermatophyta</taxon>
        <taxon>Magnoliopsida</taxon>
        <taxon>eudicotyledons</taxon>
        <taxon>Gunneridae</taxon>
        <taxon>Pentapetalae</taxon>
        <taxon>rosids</taxon>
        <taxon>malvids</taxon>
        <taxon>Malvales</taxon>
        <taxon>Malvaceae</taxon>
        <taxon>Malvoideae</taxon>
        <taxon>Hibiscus</taxon>
    </lineage>
</organism>
<evidence type="ECO:0000313" key="6">
    <source>
        <dbReference type="EMBL" id="KAK8973445.1"/>
    </source>
</evidence>
<accession>A0ABR2NBG6</accession>
<proteinExistence type="inferred from homology"/>
<feature type="chain" id="PRO_5045600669" description="DET1- and DDB1-associated protein 1" evidence="3">
    <location>
        <begin position="25"/>
        <end position="292"/>
    </location>
</feature>
<comment type="similarity">
    <text evidence="1">Belongs to the DDA1 family.</text>
</comment>
<evidence type="ECO:0000256" key="3">
    <source>
        <dbReference type="SAM" id="SignalP"/>
    </source>
</evidence>
<dbReference type="Gene3D" id="1.10.720.30">
    <property type="entry name" value="SAP domain"/>
    <property type="match status" value="1"/>
</dbReference>